<evidence type="ECO:0000256" key="2">
    <source>
        <dbReference type="ARBA" id="ARBA00009773"/>
    </source>
</evidence>
<evidence type="ECO:0000313" key="10">
    <source>
        <dbReference type="EMBL" id="ANI92861.1"/>
    </source>
</evidence>
<evidence type="ECO:0000256" key="6">
    <source>
        <dbReference type="ARBA" id="ARBA00022989"/>
    </source>
</evidence>
<accession>A0A173LMV0</accession>
<name>A0A173LMV0_9ACTN</name>
<feature type="transmembrane region" description="Helical" evidence="9">
    <location>
        <begin position="119"/>
        <end position="139"/>
    </location>
</feature>
<organism evidence="10 11">
    <name type="scientific">Dietzia timorensis</name>
    <dbReference type="NCBI Taxonomy" id="499555"/>
    <lineage>
        <taxon>Bacteria</taxon>
        <taxon>Bacillati</taxon>
        <taxon>Actinomycetota</taxon>
        <taxon>Actinomycetes</taxon>
        <taxon>Mycobacteriales</taxon>
        <taxon>Dietziaceae</taxon>
        <taxon>Dietzia</taxon>
    </lineage>
</organism>
<keyword evidence="11" id="KW-1185">Reference proteome</keyword>
<dbReference type="STRING" id="499555.BJL86_2094"/>
<protein>
    <submittedName>
        <fullName evidence="10">UPF0118 membrane protein</fullName>
    </submittedName>
</protein>
<dbReference type="Pfam" id="PF01594">
    <property type="entry name" value="AI-2E_transport"/>
    <property type="match status" value="1"/>
</dbReference>
<dbReference type="GO" id="GO:0055085">
    <property type="term" value="P:transmembrane transport"/>
    <property type="evidence" value="ECO:0007669"/>
    <property type="project" value="TreeGrafter"/>
</dbReference>
<dbReference type="PANTHER" id="PTHR21716:SF53">
    <property type="entry name" value="PERMEASE PERM-RELATED"/>
    <property type="match status" value="1"/>
</dbReference>
<reference evidence="10 11" key="1">
    <citation type="submission" date="2016-06" db="EMBL/GenBank/DDBJ databases">
        <title>Complete genome sequence of a saline-alkali tolerant type strain Dietzia timorensis ID05-A0528T.</title>
        <authorList>
            <person name="Wu X."/>
        </authorList>
    </citation>
    <scope>NUCLEOTIDE SEQUENCE [LARGE SCALE GENOMIC DNA]</scope>
    <source>
        <strain evidence="10 11">ID05-A0528</strain>
    </source>
</reference>
<gene>
    <name evidence="10" type="ORF">BJL86_2094</name>
</gene>
<feature type="region of interest" description="Disordered" evidence="8">
    <location>
        <begin position="474"/>
        <end position="546"/>
    </location>
</feature>
<keyword evidence="4" id="KW-1003">Cell membrane</keyword>
<dbReference type="PANTHER" id="PTHR21716">
    <property type="entry name" value="TRANSMEMBRANE PROTEIN"/>
    <property type="match status" value="1"/>
</dbReference>
<evidence type="ECO:0000256" key="5">
    <source>
        <dbReference type="ARBA" id="ARBA00022692"/>
    </source>
</evidence>
<feature type="transmembrane region" description="Helical" evidence="9">
    <location>
        <begin position="151"/>
        <end position="173"/>
    </location>
</feature>
<dbReference type="GO" id="GO:0005886">
    <property type="term" value="C:plasma membrane"/>
    <property type="evidence" value="ECO:0007669"/>
    <property type="project" value="UniProtKB-SubCell"/>
</dbReference>
<evidence type="ECO:0000256" key="4">
    <source>
        <dbReference type="ARBA" id="ARBA00022475"/>
    </source>
</evidence>
<keyword evidence="6 9" id="KW-1133">Transmembrane helix</keyword>
<sequence length="546" mass="57450">MTDANDGDDRASEPDAENRSAASDATLTGATRGADETDGTSGEKKTSDTKSGKSPKNEKDQKDSYPSDFDPEHPERFEEGQPTDRGVLIGMGGRWLSDWALRLAIGLVALWLLGQILGFVWVGILPVLLALILSTVVWPPVKYMKKVGIPAALASLLSIILGLGLIAGIIALITPSIVKQAPQLVDSASIGIRRLQDWIQGPPLNINDDQINDGINQAVGFLQERGEDIAGGVFAGVSTLGSVVVTLLLVFVLTFFFVKDGPRFLPWLRGVTGRRAGRHLTEVLTRAWVTLGGFIRTQAIVSFVDAFFIGIGLVILGVPLAWALAVLTFLGGFIPIVGAFTAGALAVLVAFVSNGLTTAIIVLVLVIAVQQLEGNVLQPVLQSRSMNLHPVVILLAVAGGGTLFGILGAFLAVPVAAVVAVIIRYVSEQIDLMAGDVSASDVKPATEEGRLTAWLAEVSAVRFRDLPGVSSLVASKEDAPEVSASKTQDLKKAAQDTDLPQPADQGGHLGVSEGEKSGSSDSGKGSTEKPGGRAMGAVRRLIRRNE</sequence>
<feature type="region of interest" description="Disordered" evidence="8">
    <location>
        <begin position="1"/>
        <end position="84"/>
    </location>
</feature>
<dbReference type="Proteomes" id="UP000186104">
    <property type="component" value="Chromosome"/>
</dbReference>
<evidence type="ECO:0000256" key="8">
    <source>
        <dbReference type="SAM" id="MobiDB-lite"/>
    </source>
</evidence>
<feature type="compositionally biased region" description="Basic and acidic residues" evidence="8">
    <location>
        <begin position="41"/>
        <end position="79"/>
    </location>
</feature>
<evidence type="ECO:0000256" key="1">
    <source>
        <dbReference type="ARBA" id="ARBA00004651"/>
    </source>
</evidence>
<proteinExistence type="inferred from homology"/>
<evidence type="ECO:0000313" key="11">
    <source>
        <dbReference type="Proteomes" id="UP000186104"/>
    </source>
</evidence>
<evidence type="ECO:0000256" key="3">
    <source>
        <dbReference type="ARBA" id="ARBA00022448"/>
    </source>
</evidence>
<keyword evidence="7 9" id="KW-0472">Membrane</keyword>
<dbReference type="InterPro" id="IPR002549">
    <property type="entry name" value="AI-2E-like"/>
</dbReference>
<dbReference type="RefSeq" id="WP_067474689.1">
    <property type="nucleotide sequence ID" value="NZ_CP015961.1"/>
</dbReference>
<evidence type="ECO:0000256" key="7">
    <source>
        <dbReference type="ARBA" id="ARBA00023136"/>
    </source>
</evidence>
<dbReference type="EMBL" id="CP015961">
    <property type="protein sequence ID" value="ANI92861.1"/>
    <property type="molecule type" value="Genomic_DNA"/>
</dbReference>
<feature type="compositionally biased region" description="Basic and acidic residues" evidence="8">
    <location>
        <begin position="7"/>
        <end position="18"/>
    </location>
</feature>
<feature type="transmembrane region" description="Helical" evidence="9">
    <location>
        <begin position="390"/>
        <end position="423"/>
    </location>
</feature>
<evidence type="ECO:0000256" key="9">
    <source>
        <dbReference type="SAM" id="Phobius"/>
    </source>
</evidence>
<feature type="transmembrane region" description="Helical" evidence="9">
    <location>
        <begin position="342"/>
        <end position="370"/>
    </location>
</feature>
<feature type="transmembrane region" description="Helical" evidence="9">
    <location>
        <begin position="307"/>
        <end position="330"/>
    </location>
</feature>
<feature type="transmembrane region" description="Helical" evidence="9">
    <location>
        <begin position="229"/>
        <end position="258"/>
    </location>
</feature>
<keyword evidence="5 9" id="KW-0812">Transmembrane</keyword>
<comment type="similarity">
    <text evidence="2">Belongs to the autoinducer-2 exporter (AI-2E) (TC 2.A.86) family.</text>
</comment>
<feature type="compositionally biased region" description="Polar residues" evidence="8">
    <location>
        <begin position="20"/>
        <end position="29"/>
    </location>
</feature>
<keyword evidence="3" id="KW-0813">Transport</keyword>
<dbReference type="KEGG" id="dtm:BJL86_2094"/>
<dbReference type="AlphaFoldDB" id="A0A173LMV0"/>
<comment type="subcellular location">
    <subcellularLocation>
        <location evidence="1">Cell membrane</location>
        <topology evidence="1">Multi-pass membrane protein</topology>
    </subcellularLocation>
</comment>